<dbReference type="EMBL" id="BAAAMJ010000006">
    <property type="protein sequence ID" value="GAA1898832.1"/>
    <property type="molecule type" value="Genomic_DNA"/>
</dbReference>
<comment type="caution">
    <text evidence="1">The sequence shown here is derived from an EMBL/GenBank/DDBJ whole genome shotgun (WGS) entry which is preliminary data.</text>
</comment>
<organism evidence="1 2">
    <name type="scientific">Streptomyces sodiiphilus</name>
    <dbReference type="NCBI Taxonomy" id="226217"/>
    <lineage>
        <taxon>Bacteria</taxon>
        <taxon>Bacillati</taxon>
        <taxon>Actinomycetota</taxon>
        <taxon>Actinomycetes</taxon>
        <taxon>Kitasatosporales</taxon>
        <taxon>Streptomycetaceae</taxon>
        <taxon>Streptomyces</taxon>
    </lineage>
</organism>
<gene>
    <name evidence="1" type="ORF">GCM10009716_05830</name>
</gene>
<protein>
    <submittedName>
        <fullName evidence="1">Uncharacterized protein</fullName>
    </submittedName>
</protein>
<name>A0ABN2NUR2_9ACTN</name>
<keyword evidence="2" id="KW-1185">Reference proteome</keyword>
<dbReference type="Proteomes" id="UP001501303">
    <property type="component" value="Unassembled WGS sequence"/>
</dbReference>
<dbReference type="Pfam" id="PF19760">
    <property type="entry name" value="DUF6247"/>
    <property type="match status" value="1"/>
</dbReference>
<evidence type="ECO:0000313" key="2">
    <source>
        <dbReference type="Proteomes" id="UP001501303"/>
    </source>
</evidence>
<dbReference type="InterPro" id="IPR046214">
    <property type="entry name" value="DUF6247"/>
</dbReference>
<accession>A0ABN2NUR2</accession>
<sequence length="126" mass="13507">MGAAADREGMPVPAMVQPGNTPEELRAALVRLAPESVPTFDAERAEALRSARESVSAAPMRRFTGQWAIQVAIERFPERAARLRELEARAAEVEDVEEARAITSEIGAILDVARAQASIGQEPGTA</sequence>
<reference evidence="1 2" key="1">
    <citation type="journal article" date="2019" name="Int. J. Syst. Evol. Microbiol.">
        <title>The Global Catalogue of Microorganisms (GCM) 10K type strain sequencing project: providing services to taxonomists for standard genome sequencing and annotation.</title>
        <authorList>
            <consortium name="The Broad Institute Genomics Platform"/>
            <consortium name="The Broad Institute Genome Sequencing Center for Infectious Disease"/>
            <person name="Wu L."/>
            <person name="Ma J."/>
        </authorList>
    </citation>
    <scope>NUCLEOTIDE SEQUENCE [LARGE SCALE GENOMIC DNA]</scope>
    <source>
        <strain evidence="1 2">JCM 13581</strain>
    </source>
</reference>
<evidence type="ECO:0000313" key="1">
    <source>
        <dbReference type="EMBL" id="GAA1898832.1"/>
    </source>
</evidence>
<proteinExistence type="predicted"/>